<sequence length="296" mass="34079">MRKRFFSIFMWLILIIGISLLLYPTISEYWNSFHQTRAIATYQDKIKQLSPEEYKKIWADAKEYNRELLQQPDRFTMTKKNRQLYDQQLAIADDGLMAYLEIPAIRVSLPVYHGTNEDILAIGVGHIFGSSLPVGGKTTHSVLSGHRGLPSAVLLTHLDQLEKGDVFMIHVLDKTLTYQVDQIKTVTPPEFDDLNIVQDKDYCTLVTCTPYGINTHRLLVRGTRIGSIYGPDISFITADARKVSLYWSALAYGIPLLILLLTILFSYDNWQSKRQRQKAQIWLQMQNEKNHYHVDG</sequence>
<dbReference type="eggNOG" id="COG3764">
    <property type="taxonomic scope" value="Bacteria"/>
</dbReference>
<dbReference type="CDD" id="cd05827">
    <property type="entry name" value="Sortase_C"/>
    <property type="match status" value="1"/>
</dbReference>
<comment type="caution">
    <text evidence="4">The sequence shown here is derived from an EMBL/GenBank/DDBJ whole genome shotgun (WGS) entry which is preliminary data.</text>
</comment>
<dbReference type="NCBIfam" id="NF033745">
    <property type="entry name" value="class_C_sortase"/>
    <property type="match status" value="1"/>
</dbReference>
<name>S0KKJ9_9ENTE</name>
<keyword evidence="1" id="KW-0378">Hydrolase</keyword>
<dbReference type="Pfam" id="PF04203">
    <property type="entry name" value="Sortase"/>
    <property type="match status" value="1"/>
</dbReference>
<dbReference type="STRING" id="1121865.OMW_01435"/>
<evidence type="ECO:0000313" key="4">
    <source>
        <dbReference type="EMBL" id="EOW80349.1"/>
    </source>
</evidence>
<evidence type="ECO:0000256" key="2">
    <source>
        <dbReference type="PIRSR" id="PIRSR605754-1"/>
    </source>
</evidence>
<feature type="transmembrane region" description="Helical" evidence="3">
    <location>
        <begin position="245"/>
        <end position="267"/>
    </location>
</feature>
<dbReference type="Gene3D" id="2.40.260.10">
    <property type="entry name" value="Sortase"/>
    <property type="match status" value="1"/>
</dbReference>
<dbReference type="Proteomes" id="UP000014113">
    <property type="component" value="Unassembled WGS sequence"/>
</dbReference>
<keyword evidence="3" id="KW-0472">Membrane</keyword>
<evidence type="ECO:0000313" key="5">
    <source>
        <dbReference type="Proteomes" id="UP000014113"/>
    </source>
</evidence>
<keyword evidence="3" id="KW-0812">Transmembrane</keyword>
<organism evidence="4 5">
    <name type="scientific">Enterococcus columbae DSM 7374 = ATCC 51263</name>
    <dbReference type="NCBI Taxonomy" id="1121865"/>
    <lineage>
        <taxon>Bacteria</taxon>
        <taxon>Bacillati</taxon>
        <taxon>Bacillota</taxon>
        <taxon>Bacilli</taxon>
        <taxon>Lactobacillales</taxon>
        <taxon>Enterococcaceae</taxon>
        <taxon>Enterococcus</taxon>
    </lineage>
</organism>
<reference evidence="4 5" key="1">
    <citation type="submission" date="2013-03" db="EMBL/GenBank/DDBJ databases">
        <title>The Genome Sequence of Enterococcus columbae ATCC_51263 (PacBio/Illumina hybrid assembly).</title>
        <authorList>
            <consortium name="The Broad Institute Genomics Platform"/>
            <consortium name="The Broad Institute Genome Sequencing Center for Infectious Disease"/>
            <person name="Earl A."/>
            <person name="Russ C."/>
            <person name="Gilmore M."/>
            <person name="Surin D."/>
            <person name="Walker B."/>
            <person name="Young S."/>
            <person name="Zeng Q."/>
            <person name="Gargeya S."/>
            <person name="Fitzgerald M."/>
            <person name="Haas B."/>
            <person name="Abouelleil A."/>
            <person name="Allen A.W."/>
            <person name="Alvarado L."/>
            <person name="Arachchi H.M."/>
            <person name="Berlin A.M."/>
            <person name="Chapman S.B."/>
            <person name="Gainer-Dewar J."/>
            <person name="Goldberg J."/>
            <person name="Griggs A."/>
            <person name="Gujja S."/>
            <person name="Hansen M."/>
            <person name="Howarth C."/>
            <person name="Imamovic A."/>
            <person name="Ireland A."/>
            <person name="Larimer J."/>
            <person name="McCowan C."/>
            <person name="Murphy C."/>
            <person name="Pearson M."/>
            <person name="Poon T.W."/>
            <person name="Priest M."/>
            <person name="Roberts A."/>
            <person name="Saif S."/>
            <person name="Shea T."/>
            <person name="Sisk P."/>
            <person name="Sykes S."/>
            <person name="Wortman J."/>
            <person name="Nusbaum C."/>
            <person name="Birren B."/>
        </authorList>
    </citation>
    <scope>NUCLEOTIDE SEQUENCE [LARGE SCALE GENOMIC DNA]</scope>
    <source>
        <strain evidence="4 5">ATCC 51263</strain>
    </source>
</reference>
<dbReference type="PATRIC" id="fig|1121865.3.peg.1398"/>
<proteinExistence type="predicted"/>
<dbReference type="InterPro" id="IPR005754">
    <property type="entry name" value="Sortase"/>
</dbReference>
<evidence type="ECO:0000256" key="1">
    <source>
        <dbReference type="ARBA" id="ARBA00022801"/>
    </source>
</evidence>
<feature type="active site" description="Proton donor/acceptor" evidence="2">
    <location>
        <position position="146"/>
    </location>
</feature>
<dbReference type="InterPro" id="IPR042002">
    <property type="entry name" value="Sortase_C"/>
</dbReference>
<dbReference type="RefSeq" id="WP_016183574.1">
    <property type="nucleotide sequence ID" value="NZ_JXKI01000011.1"/>
</dbReference>
<dbReference type="OrthoDB" id="1648028at2"/>
<dbReference type="GO" id="GO:0016787">
    <property type="term" value="F:hydrolase activity"/>
    <property type="evidence" value="ECO:0007669"/>
    <property type="project" value="UniProtKB-KW"/>
</dbReference>
<dbReference type="NCBIfam" id="TIGR01076">
    <property type="entry name" value="sortase_fam"/>
    <property type="match status" value="1"/>
</dbReference>
<gene>
    <name evidence="4" type="ORF">I568_02049</name>
</gene>
<dbReference type="InterPro" id="IPR023365">
    <property type="entry name" value="Sortase_dom-sf"/>
</dbReference>
<keyword evidence="5" id="KW-1185">Reference proteome</keyword>
<evidence type="ECO:0000256" key="3">
    <source>
        <dbReference type="SAM" id="Phobius"/>
    </source>
</evidence>
<accession>S0KKJ9</accession>
<evidence type="ECO:0008006" key="6">
    <source>
        <dbReference type="Google" id="ProtNLM"/>
    </source>
</evidence>
<dbReference type="AlphaFoldDB" id="S0KKJ9"/>
<protein>
    <recommendedName>
        <fullName evidence="6">Sortase</fullName>
    </recommendedName>
</protein>
<dbReference type="EMBL" id="ASWJ01000009">
    <property type="protein sequence ID" value="EOW80349.1"/>
    <property type="molecule type" value="Genomic_DNA"/>
</dbReference>
<keyword evidence="3" id="KW-1133">Transmembrane helix</keyword>
<dbReference type="SUPFAM" id="SSF63817">
    <property type="entry name" value="Sortase"/>
    <property type="match status" value="1"/>
</dbReference>
<feature type="active site" description="Acyl-thioester intermediate" evidence="2">
    <location>
        <position position="208"/>
    </location>
</feature>